<dbReference type="Gene3D" id="3.40.1190.20">
    <property type="match status" value="1"/>
</dbReference>
<comment type="similarity">
    <text evidence="17">Belongs to the NnrD/CARKD family.</text>
</comment>
<keyword evidence="13" id="KW-0511">Multifunctional enzyme</keyword>
<evidence type="ECO:0000259" key="21">
    <source>
        <dbReference type="PROSITE" id="PS51385"/>
    </source>
</evidence>
<dbReference type="PROSITE" id="PS51383">
    <property type="entry name" value="YJEF_C_3"/>
    <property type="match status" value="1"/>
</dbReference>
<evidence type="ECO:0000256" key="14">
    <source>
        <dbReference type="ARBA" id="ARBA00025153"/>
    </source>
</evidence>
<feature type="binding site" evidence="17">
    <location>
        <begin position="412"/>
        <end position="416"/>
    </location>
    <ligand>
        <name>AMP</name>
        <dbReference type="ChEBI" id="CHEBI:456215"/>
    </ligand>
</feature>
<evidence type="ECO:0000256" key="7">
    <source>
        <dbReference type="ARBA" id="ARBA00022840"/>
    </source>
</evidence>
<keyword evidence="7 17" id="KW-0067">ATP-binding</keyword>
<keyword evidence="11 18" id="KW-0413">Isomerase</keyword>
<organism evidence="22 23">
    <name type="scientific">Antarcticibacterium arcticum</name>
    <dbReference type="NCBI Taxonomy" id="2585771"/>
    <lineage>
        <taxon>Bacteria</taxon>
        <taxon>Pseudomonadati</taxon>
        <taxon>Bacteroidota</taxon>
        <taxon>Flavobacteriia</taxon>
        <taxon>Flavobacteriales</taxon>
        <taxon>Flavobacteriaceae</taxon>
        <taxon>Antarcticibacterium</taxon>
    </lineage>
</organism>
<feature type="binding site" evidence="18">
    <location>
        <position position="160"/>
    </location>
    <ligand>
        <name>(6S)-NADPHX</name>
        <dbReference type="ChEBI" id="CHEBI:64076"/>
    </ligand>
</feature>
<evidence type="ECO:0000256" key="3">
    <source>
        <dbReference type="ARBA" id="ARBA00006001"/>
    </source>
</evidence>
<evidence type="ECO:0000256" key="5">
    <source>
        <dbReference type="ARBA" id="ARBA00022723"/>
    </source>
</evidence>
<dbReference type="PROSITE" id="PS01050">
    <property type="entry name" value="YJEF_C_2"/>
    <property type="match status" value="1"/>
</dbReference>
<comment type="subunit">
    <text evidence="17">Homotetramer.</text>
</comment>
<feature type="binding site" evidence="18">
    <location>
        <begin position="131"/>
        <end position="137"/>
    </location>
    <ligand>
        <name>(6S)-NADPHX</name>
        <dbReference type="ChEBI" id="CHEBI:64076"/>
    </ligand>
</feature>
<dbReference type="Pfam" id="PF01256">
    <property type="entry name" value="Carb_kinase"/>
    <property type="match status" value="1"/>
</dbReference>
<dbReference type="GO" id="GO:0110051">
    <property type="term" value="P:metabolite repair"/>
    <property type="evidence" value="ECO:0007669"/>
    <property type="project" value="TreeGrafter"/>
</dbReference>
<dbReference type="PANTHER" id="PTHR12592">
    <property type="entry name" value="ATP-DEPENDENT (S)-NAD(P)H-HYDRATE DEHYDRATASE FAMILY MEMBER"/>
    <property type="match status" value="1"/>
</dbReference>
<feature type="binding site" evidence="18">
    <location>
        <position position="59"/>
    </location>
    <ligand>
        <name>K(+)</name>
        <dbReference type="ChEBI" id="CHEBI:29103"/>
    </ligand>
</feature>
<comment type="catalytic activity">
    <reaction evidence="2 18 19">
        <text>(6R)-NADPHX = (6S)-NADPHX</text>
        <dbReference type="Rhea" id="RHEA:32227"/>
        <dbReference type="ChEBI" id="CHEBI:64076"/>
        <dbReference type="ChEBI" id="CHEBI:64077"/>
        <dbReference type="EC" id="5.1.99.6"/>
    </reaction>
</comment>
<evidence type="ECO:0000259" key="20">
    <source>
        <dbReference type="PROSITE" id="PS51383"/>
    </source>
</evidence>
<dbReference type="CDD" id="cd01171">
    <property type="entry name" value="YXKO-related"/>
    <property type="match status" value="1"/>
</dbReference>
<dbReference type="EC" id="4.2.1.136" evidence="19"/>
<feature type="binding site" evidence="17">
    <location>
        <position position="441"/>
    </location>
    <ligand>
        <name>(6S)-NADPHX</name>
        <dbReference type="ChEBI" id="CHEBI:64076"/>
    </ligand>
</feature>
<evidence type="ECO:0000256" key="2">
    <source>
        <dbReference type="ARBA" id="ARBA00000909"/>
    </source>
</evidence>
<dbReference type="InterPro" id="IPR000631">
    <property type="entry name" value="CARKD"/>
</dbReference>
<dbReference type="Gene3D" id="3.40.50.10260">
    <property type="entry name" value="YjeF N-terminal domain"/>
    <property type="match status" value="1"/>
</dbReference>
<evidence type="ECO:0000256" key="6">
    <source>
        <dbReference type="ARBA" id="ARBA00022741"/>
    </source>
</evidence>
<dbReference type="InterPro" id="IPR029056">
    <property type="entry name" value="Ribokinase-like"/>
</dbReference>
<comment type="caution">
    <text evidence="17">Lacks conserved residue(s) required for the propagation of feature annotation.</text>
</comment>
<dbReference type="PIRSF" id="PIRSF017184">
    <property type="entry name" value="Nnr"/>
    <property type="match status" value="1"/>
</dbReference>
<evidence type="ECO:0000256" key="16">
    <source>
        <dbReference type="ARBA" id="ARBA00049209"/>
    </source>
</evidence>
<comment type="catalytic activity">
    <reaction evidence="15 17 19">
        <text>(6S)-NADHX + ADP = AMP + phosphate + NADH + H(+)</text>
        <dbReference type="Rhea" id="RHEA:32223"/>
        <dbReference type="ChEBI" id="CHEBI:15378"/>
        <dbReference type="ChEBI" id="CHEBI:43474"/>
        <dbReference type="ChEBI" id="CHEBI:57945"/>
        <dbReference type="ChEBI" id="CHEBI:64074"/>
        <dbReference type="ChEBI" id="CHEBI:456215"/>
        <dbReference type="ChEBI" id="CHEBI:456216"/>
        <dbReference type="EC" id="4.2.1.136"/>
    </reaction>
</comment>
<protein>
    <recommendedName>
        <fullName evidence="19">Bifunctional NAD(P)H-hydrate repair enzyme</fullName>
    </recommendedName>
    <alternativeName>
        <fullName evidence="19">Nicotinamide nucleotide repair protein</fullName>
    </alternativeName>
    <domain>
        <recommendedName>
            <fullName evidence="19">ADP-dependent (S)-NAD(P)H-hydrate dehydratase</fullName>
            <ecNumber evidence="19">4.2.1.136</ecNumber>
        </recommendedName>
        <alternativeName>
            <fullName evidence="19">ADP-dependent NAD(P)HX dehydratase</fullName>
        </alternativeName>
    </domain>
    <domain>
        <recommendedName>
            <fullName evidence="19">NAD(P)H-hydrate epimerase</fullName>
            <ecNumber evidence="19">5.1.99.6</ecNumber>
        </recommendedName>
    </domain>
</protein>
<gene>
    <name evidence="18" type="primary">nnrE</name>
    <name evidence="17" type="synonym">nnrD</name>
    <name evidence="22" type="ORF">FK178_04745</name>
</gene>
<dbReference type="Pfam" id="PF03853">
    <property type="entry name" value="YjeF_N"/>
    <property type="match status" value="1"/>
</dbReference>
<dbReference type="HAMAP" id="MF_01965">
    <property type="entry name" value="NADHX_dehydratase"/>
    <property type="match status" value="1"/>
</dbReference>
<dbReference type="InterPro" id="IPR030677">
    <property type="entry name" value="Nnr"/>
</dbReference>
<dbReference type="InterPro" id="IPR004443">
    <property type="entry name" value="YjeF_N_dom"/>
</dbReference>
<evidence type="ECO:0000256" key="19">
    <source>
        <dbReference type="PIRNR" id="PIRNR017184"/>
    </source>
</evidence>
<evidence type="ECO:0000256" key="9">
    <source>
        <dbReference type="ARBA" id="ARBA00022958"/>
    </source>
</evidence>
<evidence type="ECO:0000256" key="17">
    <source>
        <dbReference type="HAMAP-Rule" id="MF_01965"/>
    </source>
</evidence>
<keyword evidence="10 17" id="KW-0520">NAD</keyword>
<keyword evidence="9 18" id="KW-0630">Potassium</keyword>
<dbReference type="InterPro" id="IPR017953">
    <property type="entry name" value="Carbohydrate_kinase_pred_CS"/>
</dbReference>
<evidence type="ECO:0000313" key="23">
    <source>
        <dbReference type="Proteomes" id="UP000321954"/>
    </source>
</evidence>
<dbReference type="SUPFAM" id="SSF64153">
    <property type="entry name" value="YjeF N-terminal domain-like"/>
    <property type="match status" value="1"/>
</dbReference>
<dbReference type="GO" id="GO:0052856">
    <property type="term" value="F:NAD(P)HX epimerase activity"/>
    <property type="evidence" value="ECO:0007669"/>
    <property type="project" value="UniProtKB-UniRule"/>
</dbReference>
<feature type="binding site" evidence="17">
    <location>
        <position position="326"/>
    </location>
    <ligand>
        <name>(6S)-NADPHX</name>
        <dbReference type="ChEBI" id="CHEBI:64076"/>
    </ligand>
</feature>
<feature type="binding site" evidence="18">
    <location>
        <begin position="58"/>
        <end position="62"/>
    </location>
    <ligand>
        <name>(6S)-NADPHX</name>
        <dbReference type="ChEBI" id="CHEBI:64076"/>
    </ligand>
</feature>
<keyword evidence="12 17" id="KW-0456">Lyase</keyword>
<comment type="function">
    <text evidence="18">Catalyzes the epimerization of the S- and R-forms of NAD(P)HX, a damaged form of NAD(P)H that is a result of enzymatic or heat-dependent hydration. This is a prerequisite for the S-specific NAD(P)H-hydrate dehydratase to allow the repair of both epimers of NAD(P)HX.</text>
</comment>
<keyword evidence="8 17" id="KW-0521">NADP</keyword>
<reference evidence="22 23" key="1">
    <citation type="submission" date="2019-08" db="EMBL/GenBank/DDBJ databases">
        <title>Antarcticibacterium arcticum sp. nov., a bacterium isolated from marine sediment of the Canadian Beaufort Sea.</title>
        <authorList>
            <person name="Lee Y.M."/>
            <person name="Baek K."/>
            <person name="Lee D.-H."/>
            <person name="Shin S.C."/>
            <person name="Jin Y.K."/>
            <person name="Park Y."/>
        </authorList>
    </citation>
    <scope>NUCLEOTIDE SEQUENCE [LARGE SCALE GENOMIC DNA]</scope>
    <source>
        <strain evidence="22 23">PAMC 28998</strain>
    </source>
</reference>
<dbReference type="HAMAP" id="MF_01966">
    <property type="entry name" value="NADHX_epimerase"/>
    <property type="match status" value="1"/>
</dbReference>
<evidence type="ECO:0000313" key="22">
    <source>
        <dbReference type="EMBL" id="QED37060.1"/>
    </source>
</evidence>
<comment type="catalytic activity">
    <reaction evidence="16 17 19">
        <text>(6S)-NADPHX + ADP = AMP + phosphate + NADPH + H(+)</text>
        <dbReference type="Rhea" id="RHEA:32235"/>
        <dbReference type="ChEBI" id="CHEBI:15378"/>
        <dbReference type="ChEBI" id="CHEBI:43474"/>
        <dbReference type="ChEBI" id="CHEBI:57783"/>
        <dbReference type="ChEBI" id="CHEBI:64076"/>
        <dbReference type="ChEBI" id="CHEBI:456215"/>
        <dbReference type="ChEBI" id="CHEBI:456216"/>
        <dbReference type="EC" id="4.2.1.136"/>
    </reaction>
</comment>
<evidence type="ECO:0000256" key="15">
    <source>
        <dbReference type="ARBA" id="ARBA00048238"/>
    </source>
</evidence>
<dbReference type="RefSeq" id="WP_146831506.1">
    <property type="nucleotide sequence ID" value="NZ_CP042476.1"/>
</dbReference>
<dbReference type="SUPFAM" id="SSF53613">
    <property type="entry name" value="Ribokinase-like"/>
    <property type="match status" value="1"/>
</dbReference>
<proteinExistence type="inferred from homology"/>
<dbReference type="GO" id="GO:0005524">
    <property type="term" value="F:ATP binding"/>
    <property type="evidence" value="ECO:0007669"/>
    <property type="project" value="UniProtKB-UniRule"/>
</dbReference>
<sequence length="509" mass="55456">MKIFTVQQLAEADKVTIEKQGITSEELMERAAGLVFKEIHARLNNESVPIKIICGIGNNGGDGLVVGRLLIEHGYYVSIYVVNFTKERSRDFLSNYNKIKEIGAPWPTLLKGAEDFPELHPKDFVIDAIFGIGLNRPPEGWVADLIHYINASGAFILSIDMPSGLFSTKTPEPGDAVIKANYTLTFQAPKLVYYLPKTAEFVGNYQVLNIGLDYEYLAAAPAEAQLIDKEEAKNLYIPRKNFSHKGDYGHSMIIGGSYGKIGSISLSAKAALRTGAGLVTIYSPECGYEILQSILPEAMVIIDEGEKELKNIQFEPEPDVICFGMGAGISAATVKTFESLLKKTKSPMVIDADGLNMLSNNKGFLKLIPKNSVLTPHPKELERLLGEWKDDFDKLAKAKEFTNKYEVILVIKDAHSITVSGDNLYINNTGNPGMATAGAGDVLAGVITSLISQKYEPLIAAVFATYLHGKAGDIAASKLSYQGMIAGDIVDNIGAAFLDLFKNDDRGME</sequence>
<evidence type="ECO:0000256" key="1">
    <source>
        <dbReference type="ARBA" id="ARBA00000013"/>
    </source>
</evidence>
<dbReference type="GO" id="GO:0046872">
    <property type="term" value="F:metal ion binding"/>
    <property type="evidence" value="ECO:0007669"/>
    <property type="project" value="UniProtKB-UniRule"/>
</dbReference>
<evidence type="ECO:0000256" key="13">
    <source>
        <dbReference type="ARBA" id="ARBA00023268"/>
    </source>
</evidence>
<evidence type="ECO:0000256" key="11">
    <source>
        <dbReference type="ARBA" id="ARBA00023235"/>
    </source>
</evidence>
<feature type="binding site" evidence="18">
    <location>
        <position position="163"/>
    </location>
    <ligand>
        <name>K(+)</name>
        <dbReference type="ChEBI" id="CHEBI:29103"/>
    </ligand>
</feature>
<dbReference type="EMBL" id="CP042476">
    <property type="protein sequence ID" value="QED37060.1"/>
    <property type="molecule type" value="Genomic_DNA"/>
</dbReference>
<evidence type="ECO:0000256" key="10">
    <source>
        <dbReference type="ARBA" id="ARBA00023027"/>
    </source>
</evidence>
<feature type="binding site" evidence="17">
    <location>
        <position position="377"/>
    </location>
    <ligand>
        <name>(6S)-NADPHX</name>
        <dbReference type="ChEBI" id="CHEBI:64076"/>
    </ligand>
</feature>
<keyword evidence="6 17" id="KW-0547">Nucleotide-binding</keyword>
<evidence type="ECO:0000256" key="4">
    <source>
        <dbReference type="ARBA" id="ARBA00009524"/>
    </source>
</evidence>
<dbReference type="KEGG" id="anp:FK178_04745"/>
<comment type="similarity">
    <text evidence="3 19">In the N-terminal section; belongs to the NnrE/AIBP family.</text>
</comment>
<dbReference type="Proteomes" id="UP000321954">
    <property type="component" value="Chromosome"/>
</dbReference>
<comment type="similarity">
    <text evidence="4 19">In the C-terminal section; belongs to the NnrD/CARKD family.</text>
</comment>
<dbReference type="PROSITE" id="PS51385">
    <property type="entry name" value="YJEF_N"/>
    <property type="match status" value="1"/>
</dbReference>
<comment type="catalytic activity">
    <reaction evidence="1 18 19">
        <text>(6R)-NADHX = (6S)-NADHX</text>
        <dbReference type="Rhea" id="RHEA:32215"/>
        <dbReference type="ChEBI" id="CHEBI:64074"/>
        <dbReference type="ChEBI" id="CHEBI:64075"/>
        <dbReference type="EC" id="5.1.99.6"/>
    </reaction>
</comment>
<dbReference type="NCBIfam" id="TIGR00196">
    <property type="entry name" value="yjeF_cterm"/>
    <property type="match status" value="1"/>
</dbReference>
<dbReference type="EC" id="5.1.99.6" evidence="19"/>
<keyword evidence="23" id="KW-1185">Reference proteome</keyword>
<feature type="domain" description="YjeF N-terminal" evidence="21">
    <location>
        <begin position="9"/>
        <end position="218"/>
    </location>
</feature>
<comment type="similarity">
    <text evidence="18">Belongs to the NnrE/AIBP family.</text>
</comment>
<comment type="function">
    <text evidence="17">Catalyzes the dehydration of the S-form of NAD(P)HX at the expense of ADP, which is converted to AMP. Together with NAD(P)HX epimerase, which catalyzes the epimerization of the S- and R-forms, the enzyme allows the repair of both epimers of NAD(P)HX, a damaged form of NAD(P)H that is a result of enzymatic or heat-dependent hydration.</text>
</comment>
<dbReference type="GO" id="GO:0046496">
    <property type="term" value="P:nicotinamide nucleotide metabolic process"/>
    <property type="evidence" value="ECO:0007669"/>
    <property type="project" value="UniProtKB-UniRule"/>
</dbReference>
<comment type="cofactor">
    <cofactor evidence="17">
        <name>Mg(2+)</name>
        <dbReference type="ChEBI" id="CHEBI:18420"/>
    </cofactor>
</comment>
<comment type="cofactor">
    <cofactor evidence="18 19">
        <name>K(+)</name>
        <dbReference type="ChEBI" id="CHEBI:29103"/>
    </cofactor>
    <text evidence="18 19">Binds 1 potassium ion per subunit.</text>
</comment>
<dbReference type="InterPro" id="IPR036652">
    <property type="entry name" value="YjeF_N_dom_sf"/>
</dbReference>
<dbReference type="PANTHER" id="PTHR12592:SF0">
    <property type="entry name" value="ATP-DEPENDENT (S)-NAD(P)H-HYDRATE DEHYDRATASE"/>
    <property type="match status" value="1"/>
</dbReference>
<dbReference type="AlphaFoldDB" id="A0A5B8YGR0"/>
<name>A0A5B8YGR0_9FLAO</name>
<dbReference type="NCBIfam" id="TIGR00197">
    <property type="entry name" value="yjeF_nterm"/>
    <property type="match status" value="1"/>
</dbReference>
<feature type="binding site" evidence="17">
    <location>
        <position position="440"/>
    </location>
    <ligand>
        <name>AMP</name>
        <dbReference type="ChEBI" id="CHEBI:456215"/>
    </ligand>
</feature>
<evidence type="ECO:0000256" key="8">
    <source>
        <dbReference type="ARBA" id="ARBA00022857"/>
    </source>
</evidence>
<comment type="function">
    <text evidence="14 19">Bifunctional enzyme that catalyzes the epimerization of the S- and R-forms of NAD(P)HX and the dehydration of the S-form of NAD(P)HX at the expense of ADP, which is converted to AMP. This allows the repair of both epimers of NAD(P)HX, a damaged form of NAD(P)H that is a result of enzymatic or heat-dependent hydration.</text>
</comment>
<keyword evidence="5 18" id="KW-0479">Metal-binding</keyword>
<evidence type="ECO:0000256" key="12">
    <source>
        <dbReference type="ARBA" id="ARBA00023239"/>
    </source>
</evidence>
<feature type="domain" description="YjeF C-terminal" evidence="20">
    <location>
        <begin position="228"/>
        <end position="500"/>
    </location>
</feature>
<accession>A0A5B8YGR0</accession>
<dbReference type="OrthoDB" id="9806925at2"/>
<dbReference type="GO" id="GO:0052855">
    <property type="term" value="F:ADP-dependent NAD(P)H-hydrate dehydratase activity"/>
    <property type="evidence" value="ECO:0007669"/>
    <property type="project" value="UniProtKB-UniRule"/>
</dbReference>
<feature type="binding site" evidence="18">
    <location>
        <position position="127"/>
    </location>
    <ligand>
        <name>K(+)</name>
        <dbReference type="ChEBI" id="CHEBI:29103"/>
    </ligand>
</feature>
<evidence type="ECO:0000256" key="18">
    <source>
        <dbReference type="HAMAP-Rule" id="MF_01966"/>
    </source>
</evidence>